<dbReference type="AlphaFoldDB" id="A0A4Q7NQD7"/>
<evidence type="ECO:0000256" key="2">
    <source>
        <dbReference type="ARBA" id="ARBA00023125"/>
    </source>
</evidence>
<dbReference type="InterPro" id="IPR036390">
    <property type="entry name" value="WH_DNA-bd_sf"/>
</dbReference>
<evidence type="ECO:0000259" key="4">
    <source>
        <dbReference type="PROSITE" id="PS50995"/>
    </source>
</evidence>
<dbReference type="Proteomes" id="UP000293638">
    <property type="component" value="Unassembled WGS sequence"/>
</dbReference>
<dbReference type="SUPFAM" id="SSF46785">
    <property type="entry name" value="Winged helix' DNA-binding domain"/>
    <property type="match status" value="1"/>
</dbReference>
<dbReference type="InterPro" id="IPR023187">
    <property type="entry name" value="Tscrpt_reg_MarR-type_CS"/>
</dbReference>
<sequence>METDDLSLQLRPAVMRLARRLRNARESDLPVGKLMALASLDRHGPMTPGELAEHEHVSPPSMTRTIAALEEQGLLTRSPHPTDRRQQILAVTPDAHAMLEADRKRRDALLTEALADLTRDERAVLAAAVPVLAKLAGG</sequence>
<evidence type="ECO:0000256" key="1">
    <source>
        <dbReference type="ARBA" id="ARBA00023015"/>
    </source>
</evidence>
<dbReference type="InterPro" id="IPR036388">
    <property type="entry name" value="WH-like_DNA-bd_sf"/>
</dbReference>
<dbReference type="PANTHER" id="PTHR39515">
    <property type="entry name" value="CONSERVED PROTEIN"/>
    <property type="match status" value="1"/>
</dbReference>
<reference evidence="5 6" key="1">
    <citation type="submission" date="2019-02" db="EMBL/GenBank/DDBJ databases">
        <title>Genomic Encyclopedia of Type Strains, Phase IV (KMG-IV): sequencing the most valuable type-strain genomes for metagenomic binning, comparative biology and taxonomic classification.</title>
        <authorList>
            <person name="Goeker M."/>
        </authorList>
    </citation>
    <scope>NUCLEOTIDE SEQUENCE [LARGE SCALE GENOMIC DNA]</scope>
    <source>
        <strain evidence="5 6">DSM 45622</strain>
    </source>
</reference>
<dbReference type="GO" id="GO:0003700">
    <property type="term" value="F:DNA-binding transcription factor activity"/>
    <property type="evidence" value="ECO:0007669"/>
    <property type="project" value="InterPro"/>
</dbReference>
<dbReference type="PANTHER" id="PTHR39515:SF2">
    <property type="entry name" value="HTH-TYPE TRANSCRIPTIONAL REGULATOR RV0880"/>
    <property type="match status" value="1"/>
</dbReference>
<dbReference type="InterPro" id="IPR000835">
    <property type="entry name" value="HTH_MarR-typ"/>
</dbReference>
<evidence type="ECO:0000313" key="5">
    <source>
        <dbReference type="EMBL" id="RZS87509.1"/>
    </source>
</evidence>
<keyword evidence="6" id="KW-1185">Reference proteome</keyword>
<comment type="caution">
    <text evidence="5">The sequence shown here is derived from an EMBL/GenBank/DDBJ whole genome shotgun (WGS) entry which is preliminary data.</text>
</comment>
<proteinExistence type="predicted"/>
<dbReference type="EMBL" id="SGXD01000003">
    <property type="protein sequence ID" value="RZS87509.1"/>
    <property type="molecule type" value="Genomic_DNA"/>
</dbReference>
<protein>
    <submittedName>
        <fullName evidence="5">MarR family transcriptional regulator</fullName>
    </submittedName>
</protein>
<keyword evidence="2" id="KW-0238">DNA-binding</keyword>
<evidence type="ECO:0000256" key="3">
    <source>
        <dbReference type="ARBA" id="ARBA00023163"/>
    </source>
</evidence>
<organism evidence="5 6">
    <name type="scientific">Motilibacter rhizosphaerae</name>
    <dbReference type="NCBI Taxonomy" id="598652"/>
    <lineage>
        <taxon>Bacteria</taxon>
        <taxon>Bacillati</taxon>
        <taxon>Actinomycetota</taxon>
        <taxon>Actinomycetes</taxon>
        <taxon>Motilibacterales</taxon>
        <taxon>Motilibacteraceae</taxon>
        <taxon>Motilibacter</taxon>
    </lineage>
</organism>
<accession>A0A4Q7NQD7</accession>
<dbReference type="InterPro" id="IPR052526">
    <property type="entry name" value="HTH-type_Bedaq_tolerance"/>
</dbReference>
<name>A0A4Q7NQD7_9ACTN</name>
<dbReference type="GO" id="GO:0003677">
    <property type="term" value="F:DNA binding"/>
    <property type="evidence" value="ECO:0007669"/>
    <property type="project" value="UniProtKB-KW"/>
</dbReference>
<dbReference type="SMART" id="SM00347">
    <property type="entry name" value="HTH_MARR"/>
    <property type="match status" value="1"/>
</dbReference>
<dbReference type="PROSITE" id="PS01117">
    <property type="entry name" value="HTH_MARR_1"/>
    <property type="match status" value="1"/>
</dbReference>
<dbReference type="Pfam" id="PF01047">
    <property type="entry name" value="MarR"/>
    <property type="match status" value="1"/>
</dbReference>
<dbReference type="OrthoDB" id="9804055at2"/>
<dbReference type="PRINTS" id="PR00598">
    <property type="entry name" value="HTHMARR"/>
</dbReference>
<feature type="domain" description="HTH marR-type" evidence="4">
    <location>
        <begin position="3"/>
        <end position="134"/>
    </location>
</feature>
<evidence type="ECO:0000313" key="6">
    <source>
        <dbReference type="Proteomes" id="UP000293638"/>
    </source>
</evidence>
<dbReference type="RefSeq" id="WP_130493623.1">
    <property type="nucleotide sequence ID" value="NZ_SGXD01000003.1"/>
</dbReference>
<keyword evidence="1" id="KW-0805">Transcription regulation</keyword>
<gene>
    <name evidence="5" type="ORF">EV189_2940</name>
</gene>
<keyword evidence="3" id="KW-0804">Transcription</keyword>
<dbReference type="PROSITE" id="PS50995">
    <property type="entry name" value="HTH_MARR_2"/>
    <property type="match status" value="1"/>
</dbReference>
<dbReference type="Gene3D" id="1.10.10.10">
    <property type="entry name" value="Winged helix-like DNA-binding domain superfamily/Winged helix DNA-binding domain"/>
    <property type="match status" value="1"/>
</dbReference>